<gene>
    <name evidence="2" type="ORF">MGAL_10B032184</name>
</gene>
<dbReference type="PANTHER" id="PTHR47027:SF25">
    <property type="entry name" value="REVERSE TRANSCRIPTASE DOMAIN-CONTAINING PROTEIN"/>
    <property type="match status" value="1"/>
</dbReference>
<name>A0A8B6EYY9_MYTGA</name>
<reference evidence="2" key="1">
    <citation type="submission" date="2018-11" db="EMBL/GenBank/DDBJ databases">
        <authorList>
            <person name="Alioto T."/>
            <person name="Alioto T."/>
        </authorList>
    </citation>
    <scope>NUCLEOTIDE SEQUENCE</scope>
</reference>
<dbReference type="EMBL" id="UYJE01005986">
    <property type="protein sequence ID" value="VDI42184.1"/>
    <property type="molecule type" value="Genomic_DNA"/>
</dbReference>
<accession>A0A8B6EYY9</accession>
<sequence length="201" mass="23329">MFTQLDDLDFADYIALLSHNHQQMQDKLEQVEKTAAETGLSINHNKTKVLKSNTKSKASLMVNIQALEEVESFTYLGSVVDNLGGSDKDVKIRIGKVRTALNIMGRILNIRLPEKISKKDLWEKTNQSPVDEELKKRKWLWIGHTLRKPKTNIIRQALQWNPQGTCSRGRPRHTWRRNVAAEMEKEGYKWHDLERLAKNRT</sequence>
<keyword evidence="3" id="KW-1185">Reference proteome</keyword>
<evidence type="ECO:0000313" key="3">
    <source>
        <dbReference type="Proteomes" id="UP000596742"/>
    </source>
</evidence>
<dbReference type="PANTHER" id="PTHR47027">
    <property type="entry name" value="REVERSE TRANSCRIPTASE DOMAIN-CONTAINING PROTEIN"/>
    <property type="match status" value="1"/>
</dbReference>
<organism evidence="2 3">
    <name type="scientific">Mytilus galloprovincialis</name>
    <name type="common">Mediterranean mussel</name>
    <dbReference type="NCBI Taxonomy" id="29158"/>
    <lineage>
        <taxon>Eukaryota</taxon>
        <taxon>Metazoa</taxon>
        <taxon>Spiralia</taxon>
        <taxon>Lophotrochozoa</taxon>
        <taxon>Mollusca</taxon>
        <taxon>Bivalvia</taxon>
        <taxon>Autobranchia</taxon>
        <taxon>Pteriomorphia</taxon>
        <taxon>Mytilida</taxon>
        <taxon>Mytiloidea</taxon>
        <taxon>Mytilidae</taxon>
        <taxon>Mytilinae</taxon>
        <taxon>Mytilus</taxon>
    </lineage>
</organism>
<feature type="domain" description="Reverse transcriptase" evidence="1">
    <location>
        <begin position="1"/>
        <end position="80"/>
    </location>
</feature>
<dbReference type="Proteomes" id="UP000596742">
    <property type="component" value="Unassembled WGS sequence"/>
</dbReference>
<evidence type="ECO:0000259" key="1">
    <source>
        <dbReference type="PROSITE" id="PS50878"/>
    </source>
</evidence>
<dbReference type="PROSITE" id="PS50878">
    <property type="entry name" value="RT_POL"/>
    <property type="match status" value="1"/>
</dbReference>
<evidence type="ECO:0000313" key="2">
    <source>
        <dbReference type="EMBL" id="VDI42184.1"/>
    </source>
</evidence>
<proteinExistence type="predicted"/>
<protein>
    <recommendedName>
        <fullName evidence="1">Reverse transcriptase domain-containing protein</fullName>
    </recommendedName>
</protein>
<dbReference type="InterPro" id="IPR000477">
    <property type="entry name" value="RT_dom"/>
</dbReference>
<dbReference type="OrthoDB" id="10059790at2759"/>
<dbReference type="AlphaFoldDB" id="A0A8B6EYY9"/>
<comment type="caution">
    <text evidence="2">The sequence shown here is derived from an EMBL/GenBank/DDBJ whole genome shotgun (WGS) entry which is preliminary data.</text>
</comment>